<evidence type="ECO:0000256" key="1">
    <source>
        <dbReference type="SAM" id="MobiDB-lite"/>
    </source>
</evidence>
<comment type="caution">
    <text evidence="2">The sequence shown here is derived from an EMBL/GenBank/DDBJ whole genome shotgun (WGS) entry which is preliminary data.</text>
</comment>
<accession>A0AA36G7A4</accession>
<evidence type="ECO:0000313" key="2">
    <source>
        <dbReference type="EMBL" id="CAJ0578341.1"/>
    </source>
</evidence>
<sequence length="710" mass="77844">MDVTSPDIETSISSPPESFSDDYTVDDPLMATFPLLQEQLLQVKGPYGHHPLQAVWSCSEIGAFAPARKILPLDSQLEENEPCSILSVTRGRDMGTAINSRSDNPTATPFQSVAYPVIRMTASVKKKAMTMMAEYTALGHHLKKATPLKASWALPNETPVMSVMFLFGQCYRENGEPVAKVRVPSVVFDLQKGNVTNQNDVLKNKCNPLKAVLDYEHKYTSSGYSTSPSVNTALRCVHEVEERVEAGRKLAPSDVADMFREFYGESEGSDVSLLEEPHHYHYATHRTPVDSMETKSTDVPIHRLHDFKKAGQNIAAGGDRPETPHLLHHAHHYHNYGHHNHHMHPHGTPSPSNSSYTPATPIANHLTGPAIQWDLEEVLTDFPKQLKDSANNQFATVQRPLPLLDGLSIGNGPLLSTKIATTSHDLTIESGSLDDSVFYRPAHDVEKQLDGRESDPDLSGSPTSVPLSIGGSQIAVSSESLVFEDDGMPAIVESSLRSMALIPIRSSCGEASADHLGLSPLMGEQQEELTRTANPVEVDFMARPERLSSDTGFCSPYNSQPSITSTFFNSNACSSWNSKVSTGFAGIRPAVTTSVDSVEARSLTRTSESDTFQTITLDEHTHSMHIMSSRSDPVVYTLADLDVVDRKQHIDKKSRSWLATGLFGCLLFRFIPMWIKHLACTRRRPRGISASTSRADTAGSARPDSSGESM</sequence>
<dbReference type="AlphaFoldDB" id="A0AA36G7A4"/>
<feature type="non-terminal residue" evidence="2">
    <location>
        <position position="710"/>
    </location>
</feature>
<protein>
    <submittedName>
        <fullName evidence="2">Uncharacterized protein</fullName>
    </submittedName>
</protein>
<feature type="region of interest" description="Disordered" evidence="1">
    <location>
        <begin position="686"/>
        <end position="710"/>
    </location>
</feature>
<dbReference type="Proteomes" id="UP001177023">
    <property type="component" value="Unassembled WGS sequence"/>
</dbReference>
<gene>
    <name evidence="2" type="ORF">MSPICULIGERA_LOCUS16599</name>
</gene>
<reference evidence="2" key="1">
    <citation type="submission" date="2023-06" db="EMBL/GenBank/DDBJ databases">
        <authorList>
            <person name="Delattre M."/>
        </authorList>
    </citation>
    <scope>NUCLEOTIDE SEQUENCE</scope>
    <source>
        <strain evidence="2">AF72</strain>
    </source>
</reference>
<name>A0AA36G7A4_9BILA</name>
<keyword evidence="3" id="KW-1185">Reference proteome</keyword>
<evidence type="ECO:0000313" key="3">
    <source>
        <dbReference type="Proteomes" id="UP001177023"/>
    </source>
</evidence>
<feature type="compositionally biased region" description="Polar residues" evidence="1">
    <location>
        <begin position="7"/>
        <end position="17"/>
    </location>
</feature>
<proteinExistence type="predicted"/>
<feature type="region of interest" description="Disordered" evidence="1">
    <location>
        <begin position="1"/>
        <end position="23"/>
    </location>
</feature>
<dbReference type="EMBL" id="CATQJA010002653">
    <property type="protein sequence ID" value="CAJ0578341.1"/>
    <property type="molecule type" value="Genomic_DNA"/>
</dbReference>
<organism evidence="2 3">
    <name type="scientific">Mesorhabditis spiculigera</name>
    <dbReference type="NCBI Taxonomy" id="96644"/>
    <lineage>
        <taxon>Eukaryota</taxon>
        <taxon>Metazoa</taxon>
        <taxon>Ecdysozoa</taxon>
        <taxon>Nematoda</taxon>
        <taxon>Chromadorea</taxon>
        <taxon>Rhabditida</taxon>
        <taxon>Rhabditina</taxon>
        <taxon>Rhabditomorpha</taxon>
        <taxon>Rhabditoidea</taxon>
        <taxon>Rhabditidae</taxon>
        <taxon>Mesorhabditinae</taxon>
        <taxon>Mesorhabditis</taxon>
    </lineage>
</organism>